<organism evidence="6 7">
    <name type="scientific">Colwellia psychrerythraea (strain 34H / ATCC BAA-681)</name>
    <name type="common">Vibrio psychroerythus</name>
    <dbReference type="NCBI Taxonomy" id="167879"/>
    <lineage>
        <taxon>Bacteria</taxon>
        <taxon>Pseudomonadati</taxon>
        <taxon>Pseudomonadota</taxon>
        <taxon>Gammaproteobacteria</taxon>
        <taxon>Alteromonadales</taxon>
        <taxon>Colwelliaceae</taxon>
        <taxon>Colwellia</taxon>
    </lineage>
</organism>
<dbReference type="STRING" id="167879.CPS_4731"/>
<evidence type="ECO:0000256" key="2">
    <source>
        <dbReference type="ARBA" id="ARBA00022475"/>
    </source>
</evidence>
<dbReference type="SUPFAM" id="SSF54862">
    <property type="entry name" value="4Fe-4S ferredoxins"/>
    <property type="match status" value="1"/>
</dbReference>
<dbReference type="GO" id="GO:0003677">
    <property type="term" value="F:DNA binding"/>
    <property type="evidence" value="ECO:0007669"/>
    <property type="project" value="InterPro"/>
</dbReference>
<dbReference type="AlphaFoldDB" id="Q47UZ7"/>
<dbReference type="Proteomes" id="UP000000547">
    <property type="component" value="Chromosome"/>
</dbReference>
<keyword evidence="4" id="KW-0812">Transmembrane</keyword>
<evidence type="ECO:0000313" key="7">
    <source>
        <dbReference type="Proteomes" id="UP000000547"/>
    </source>
</evidence>
<dbReference type="GO" id="GO:0010181">
    <property type="term" value="F:FMN binding"/>
    <property type="evidence" value="ECO:0007669"/>
    <property type="project" value="InterPro"/>
</dbReference>
<feature type="domain" description="FMN-binding" evidence="5">
    <location>
        <begin position="95"/>
        <end position="188"/>
    </location>
</feature>
<keyword evidence="3 4" id="KW-0472">Membrane</keyword>
<dbReference type="GO" id="GO:0005886">
    <property type="term" value="C:plasma membrane"/>
    <property type="evidence" value="ECO:0007669"/>
    <property type="project" value="UniProtKB-SubCell"/>
</dbReference>
<dbReference type="Pfam" id="PF04205">
    <property type="entry name" value="FMN_bind"/>
    <property type="match status" value="1"/>
</dbReference>
<keyword evidence="2" id="KW-1003">Cell membrane</keyword>
<dbReference type="KEGG" id="cps:CPS_4731"/>
<evidence type="ECO:0000259" key="5">
    <source>
        <dbReference type="SMART" id="SM00900"/>
    </source>
</evidence>
<feature type="transmembrane region" description="Helical" evidence="4">
    <location>
        <begin position="562"/>
        <end position="582"/>
    </location>
</feature>
<dbReference type="eggNOG" id="COG3901">
    <property type="taxonomic scope" value="Bacteria"/>
</dbReference>
<evidence type="ECO:0000256" key="4">
    <source>
        <dbReference type="SAM" id="Phobius"/>
    </source>
</evidence>
<protein>
    <submittedName>
        <fullName evidence="6">Putative transcriptional regulator NosR</fullName>
    </submittedName>
</protein>
<dbReference type="InterPro" id="IPR007329">
    <property type="entry name" value="FMN-bd"/>
</dbReference>
<feature type="transmembrane region" description="Helical" evidence="4">
    <location>
        <begin position="428"/>
        <end position="449"/>
    </location>
</feature>
<dbReference type="Pfam" id="PF12801">
    <property type="entry name" value="Fer4_5"/>
    <property type="match status" value="2"/>
</dbReference>
<sequence length="719" mass="81534">MRFPQQTVSTLRTALTQVLVLFLCVIMPAQALFVSPPKDPMPLIKEIFAEQTKISEKQTTNEGGPLVWTVYKQGTEGEEILGYAFETNDIAKIPAYSGEPVNMLVAIDPKGVYLGAKVLEHHEPIILAGIPESKLHNFTKQYDGLHVSDRLKVGGNKTDNVIHIDGLSGATVTVMVMNVGIVKSATKVARALGIISASQEVIQPMGTIYPDVFAKSDWTTLTGDGSIRKLYLNRKTVDEAFVGTDAEHVEEASSEQKQDMFAEVYFAQLNIPTVGRNLLGDSEYDYIMSSLKPGEHALILMGTGYSFKGSGYVRGAIFDRLQILQNGDAFAFRDLDHSRVPDIYIEGAPQFTERSVFIIRDHHKFNPASDWQLELLVRRQTGPLESIFTSFKADYHTLDKYLDRPAVIMPEPELTLAQQVWKEKEAEVIVLIILLIIVVMSLFFQDILVRHPTFMHNFRHLFLIVTVVFIGWSWGGQLSVVNVFTFLQAFMSDFSWDLFLLDPVIFILWGAAAVTMILWGRAVYCGWLCPFGALQELMNIFARHIKIPQFELPWAVHERLWAIKYLILLALFGLSMESLSLAEQFAEIEPFKTTFLLKFDREWPFVLYASILLIINIFNRKFFCRYLCPLGAALSTSNSIRLFSWLRRRPECGQPCKTCAKECEIQAIDPDGVINMRECHYCLDCQVTYFNEEKCPPLKKIARKKAKFKETEIEITEVA</sequence>
<dbReference type="HOGENOM" id="CLU_013077_0_0_6"/>
<dbReference type="PIRSF" id="PIRSF036354">
    <property type="entry name" value="NosR"/>
    <property type="match status" value="1"/>
</dbReference>
<feature type="transmembrane region" description="Helical" evidence="4">
    <location>
        <begin position="499"/>
        <end position="519"/>
    </location>
</feature>
<dbReference type="PANTHER" id="PTHR30224">
    <property type="entry name" value="ELECTRON TRANSPORT PROTEIN"/>
    <property type="match status" value="1"/>
</dbReference>
<feature type="transmembrane region" description="Helical" evidence="4">
    <location>
        <begin position="603"/>
        <end position="619"/>
    </location>
</feature>
<accession>Q47UZ7</accession>
<name>Q47UZ7_COLP3</name>
<gene>
    <name evidence="6" type="ordered locus">CPS_4731</name>
</gene>
<dbReference type="EMBL" id="CP000083">
    <property type="protein sequence ID" value="AAZ28412.1"/>
    <property type="molecule type" value="Genomic_DNA"/>
</dbReference>
<evidence type="ECO:0000313" key="6">
    <source>
        <dbReference type="EMBL" id="AAZ28412.1"/>
    </source>
</evidence>
<dbReference type="InterPro" id="IPR011399">
    <property type="entry name" value="NosR"/>
</dbReference>
<dbReference type="InterPro" id="IPR017896">
    <property type="entry name" value="4Fe4S_Fe-S-bd"/>
</dbReference>
<dbReference type="PANTHER" id="PTHR30224:SF4">
    <property type="entry name" value="ELECTRON TRANSPORT PROTEIN YCCM-RELATED"/>
    <property type="match status" value="1"/>
</dbReference>
<comment type="subcellular location">
    <subcellularLocation>
        <location evidence="1">Cell membrane</location>
    </subcellularLocation>
</comment>
<dbReference type="GO" id="GO:0045893">
    <property type="term" value="P:positive regulation of DNA-templated transcription"/>
    <property type="evidence" value="ECO:0007669"/>
    <property type="project" value="InterPro"/>
</dbReference>
<proteinExistence type="predicted"/>
<feature type="transmembrane region" description="Helical" evidence="4">
    <location>
        <begin position="461"/>
        <end position="487"/>
    </location>
</feature>
<keyword evidence="4" id="KW-1133">Transmembrane helix</keyword>
<dbReference type="SMART" id="SM00900">
    <property type="entry name" value="FMN_bind"/>
    <property type="match status" value="1"/>
</dbReference>
<dbReference type="NCBIfam" id="NF046105">
    <property type="entry name" value="TransRegNosR"/>
    <property type="match status" value="1"/>
</dbReference>
<evidence type="ECO:0000256" key="3">
    <source>
        <dbReference type="ARBA" id="ARBA00023136"/>
    </source>
</evidence>
<evidence type="ECO:0000256" key="1">
    <source>
        <dbReference type="ARBA" id="ARBA00004236"/>
    </source>
</evidence>
<dbReference type="InterPro" id="IPR052378">
    <property type="entry name" value="NosR_regulator"/>
</dbReference>
<dbReference type="eggNOG" id="COG0348">
    <property type="taxonomic scope" value="Bacteria"/>
</dbReference>
<reference evidence="6" key="1">
    <citation type="journal article" date="2005" name="Proc. Natl. Acad. Sci. U.S.A.">
        <title>The psychrophilic lifestyle as revealed by the genome sequence of Colwellia psychrerythraea 34H through genomic and proteomic analyses.</title>
        <authorList>
            <person name="Methe B.A."/>
            <person name="Nelson K.E."/>
            <person name="Deming J.W."/>
            <person name="Momen B."/>
            <person name="Melamud E."/>
            <person name="Zhang X."/>
            <person name="Moult J."/>
            <person name="Madupu R."/>
            <person name="Nelson W.C."/>
            <person name="Dodson R.J."/>
            <person name="Brinkac L.M."/>
            <person name="Daugherty S.C."/>
            <person name="Durkin A.S."/>
            <person name="DeBoy R.T."/>
            <person name="Kolonay J.F."/>
            <person name="Sullivan S.A."/>
            <person name="Zhou L."/>
            <person name="Davidsen T.M."/>
            <person name="Wu M."/>
            <person name="Huston A.L."/>
            <person name="Lewis M."/>
            <person name="Weaver B."/>
            <person name="Weidman J.F."/>
            <person name="Khouri H."/>
            <person name="Utterback T.R."/>
            <person name="Feldblyum T.V."/>
            <person name="Fraser C.M."/>
        </authorList>
    </citation>
    <scope>NUCLEOTIDE SEQUENCE [LARGE SCALE GENOMIC DNA]</scope>
    <source>
        <strain evidence="6">34H</strain>
    </source>
</reference>